<dbReference type="AlphaFoldDB" id="A0A922S8N6"/>
<evidence type="ECO:0000313" key="2">
    <source>
        <dbReference type="Proteomes" id="UP000814243"/>
    </source>
</evidence>
<reference evidence="1" key="1">
    <citation type="journal article" date="2021" name="G3 (Bethesda)">
        <title>Genome and transcriptome analysis of the beet armyworm Spodoptera exigua reveals targets for pest control. .</title>
        <authorList>
            <person name="Simon S."/>
            <person name="Breeschoten T."/>
            <person name="Jansen H.J."/>
            <person name="Dirks R.P."/>
            <person name="Schranz M.E."/>
            <person name="Ros V.I.D."/>
        </authorList>
    </citation>
    <scope>NUCLEOTIDE SEQUENCE</scope>
    <source>
        <strain evidence="1">TB_SE_WUR_2020</strain>
    </source>
</reference>
<comment type="caution">
    <text evidence="1">The sequence shown here is derived from an EMBL/GenBank/DDBJ whole genome shotgun (WGS) entry which is preliminary data.</text>
</comment>
<dbReference type="EMBL" id="JACEFF010000934">
    <property type="protein sequence ID" value="KAH9627933.1"/>
    <property type="molecule type" value="Genomic_DNA"/>
</dbReference>
<organism evidence="1 2">
    <name type="scientific">Spodoptera exigua</name>
    <name type="common">Beet armyworm</name>
    <name type="synonym">Noctua fulgens</name>
    <dbReference type="NCBI Taxonomy" id="7107"/>
    <lineage>
        <taxon>Eukaryota</taxon>
        <taxon>Metazoa</taxon>
        <taxon>Ecdysozoa</taxon>
        <taxon>Arthropoda</taxon>
        <taxon>Hexapoda</taxon>
        <taxon>Insecta</taxon>
        <taxon>Pterygota</taxon>
        <taxon>Neoptera</taxon>
        <taxon>Endopterygota</taxon>
        <taxon>Lepidoptera</taxon>
        <taxon>Glossata</taxon>
        <taxon>Ditrysia</taxon>
        <taxon>Noctuoidea</taxon>
        <taxon>Noctuidae</taxon>
        <taxon>Amphipyrinae</taxon>
        <taxon>Spodoptera</taxon>
    </lineage>
</organism>
<proteinExistence type="predicted"/>
<dbReference type="Proteomes" id="UP000814243">
    <property type="component" value="Unassembled WGS sequence"/>
</dbReference>
<gene>
    <name evidence="1" type="ORF">HF086_015377</name>
</gene>
<sequence>MEAIQSSVQSPKVKCSEEVSEVKSEVLVKLEDDGDEVMSKGSQRENRLTSIIDQLRCQSKLKGAVVDHFYASSDGKTYGFFKVRCKLLLLFFLGNDQDI</sequence>
<accession>A0A922S8N6</accession>
<name>A0A922S8N6_SPOEX</name>
<evidence type="ECO:0000313" key="1">
    <source>
        <dbReference type="EMBL" id="KAH9627933.1"/>
    </source>
</evidence>
<protein>
    <submittedName>
        <fullName evidence="1">Uncharacterized protein</fullName>
    </submittedName>
</protein>